<dbReference type="InterPro" id="IPR046335">
    <property type="entry name" value="LacI/GalR-like_sensor"/>
</dbReference>
<dbReference type="Gene3D" id="3.40.50.2300">
    <property type="match status" value="2"/>
</dbReference>
<dbReference type="PANTHER" id="PTHR30146">
    <property type="entry name" value="LACI-RELATED TRANSCRIPTIONAL REPRESSOR"/>
    <property type="match status" value="1"/>
</dbReference>
<dbReference type="Proteomes" id="UP000500767">
    <property type="component" value="Chromosome"/>
</dbReference>
<keyword evidence="1" id="KW-0805">Transcription regulation</keyword>
<evidence type="ECO:0000313" key="6">
    <source>
        <dbReference type="Proteomes" id="UP000500767"/>
    </source>
</evidence>
<evidence type="ECO:0000256" key="1">
    <source>
        <dbReference type="ARBA" id="ARBA00023015"/>
    </source>
</evidence>
<evidence type="ECO:0000256" key="2">
    <source>
        <dbReference type="ARBA" id="ARBA00023125"/>
    </source>
</evidence>
<dbReference type="InterPro" id="IPR010982">
    <property type="entry name" value="Lambda_DNA-bd_dom_sf"/>
</dbReference>
<dbReference type="KEGG" id="lck:HN018_02950"/>
<dbReference type="PANTHER" id="PTHR30146:SF138">
    <property type="entry name" value="TRANSCRIPTIONAL REGULATORY PROTEIN"/>
    <property type="match status" value="1"/>
</dbReference>
<dbReference type="Gene3D" id="1.10.260.40">
    <property type="entry name" value="lambda repressor-like DNA-binding domains"/>
    <property type="match status" value="1"/>
</dbReference>
<dbReference type="GO" id="GO:0000976">
    <property type="term" value="F:transcription cis-regulatory region binding"/>
    <property type="evidence" value="ECO:0007669"/>
    <property type="project" value="TreeGrafter"/>
</dbReference>
<dbReference type="Pfam" id="PF13377">
    <property type="entry name" value="Peripla_BP_3"/>
    <property type="match status" value="1"/>
</dbReference>
<gene>
    <name evidence="5" type="ORF">HN018_02950</name>
</gene>
<dbReference type="PROSITE" id="PS50932">
    <property type="entry name" value="HTH_LACI_2"/>
    <property type="match status" value="1"/>
</dbReference>
<accession>A0A6M8HLD3</accession>
<organism evidence="5 6">
    <name type="scientific">Lichenicola cladoniae</name>
    <dbReference type="NCBI Taxonomy" id="1484109"/>
    <lineage>
        <taxon>Bacteria</taxon>
        <taxon>Pseudomonadati</taxon>
        <taxon>Pseudomonadota</taxon>
        <taxon>Alphaproteobacteria</taxon>
        <taxon>Acetobacterales</taxon>
        <taxon>Acetobacteraceae</taxon>
        <taxon>Lichenicola</taxon>
    </lineage>
</organism>
<keyword evidence="2 5" id="KW-0238">DNA-binding</keyword>
<dbReference type="GO" id="GO:0003700">
    <property type="term" value="F:DNA-binding transcription factor activity"/>
    <property type="evidence" value="ECO:0007669"/>
    <property type="project" value="TreeGrafter"/>
</dbReference>
<dbReference type="EMBL" id="CP053708">
    <property type="protein sequence ID" value="QKE89145.1"/>
    <property type="molecule type" value="Genomic_DNA"/>
</dbReference>
<name>A0A6M8HLD3_9PROT</name>
<sequence length="347" mass="37615">MAERKRPSIREVALMADVSVATVSNVLGGRKMVTPTLAARVNEAVKALGYQADRAASQLRSGRARVIAVLVPSLDNPFFTSIIAGIEQAVQSEGYDIIVASSNNDGETERKRLSALLSWRPAGVMILPVDDRFAALEMLEASESPFVVVDRLPLRLRADTVAVDNQHAAILACNHLVALGHRDVLVVASTLKLANIRARISGIRRAFRQANLPEPKIVEAGLSLETASSQLAGWLATNERPTGIIALTNFTTIGVIASLNQLGLRIPDDVSLVGFDDYVWMQAATPTITAIRQPVEQLGAQAWACLRERIEDGRTELRTLRLHCTLQVRGSTARVGKSHRPITVNNS</sequence>
<dbReference type="CDD" id="cd06267">
    <property type="entry name" value="PBP1_LacI_sugar_binding-like"/>
    <property type="match status" value="1"/>
</dbReference>
<dbReference type="InterPro" id="IPR000843">
    <property type="entry name" value="HTH_LacI"/>
</dbReference>
<keyword evidence="6" id="KW-1185">Reference proteome</keyword>
<dbReference type="SMART" id="SM00354">
    <property type="entry name" value="HTH_LACI"/>
    <property type="match status" value="1"/>
</dbReference>
<dbReference type="Pfam" id="PF00356">
    <property type="entry name" value="LacI"/>
    <property type="match status" value="1"/>
</dbReference>
<dbReference type="SUPFAM" id="SSF53822">
    <property type="entry name" value="Periplasmic binding protein-like I"/>
    <property type="match status" value="1"/>
</dbReference>
<dbReference type="SUPFAM" id="SSF47413">
    <property type="entry name" value="lambda repressor-like DNA-binding domains"/>
    <property type="match status" value="1"/>
</dbReference>
<dbReference type="AlphaFoldDB" id="A0A6M8HLD3"/>
<proteinExistence type="predicted"/>
<evidence type="ECO:0000256" key="3">
    <source>
        <dbReference type="ARBA" id="ARBA00023163"/>
    </source>
</evidence>
<feature type="domain" description="HTH lacI-type" evidence="4">
    <location>
        <begin position="7"/>
        <end position="61"/>
    </location>
</feature>
<dbReference type="RefSeq" id="WP_171836454.1">
    <property type="nucleotide sequence ID" value="NZ_CP053708.1"/>
</dbReference>
<protein>
    <submittedName>
        <fullName evidence="5">LacI family DNA-binding transcriptional regulator</fullName>
    </submittedName>
</protein>
<reference evidence="5 6" key="1">
    <citation type="journal article" date="2014" name="World J. Microbiol. Biotechnol.">
        <title>Biodiversity and physiological characteristics of Antarctic and Arctic lichens-associated bacteria.</title>
        <authorList>
            <person name="Lee Y.M."/>
            <person name="Kim E.H."/>
            <person name="Lee H.K."/>
            <person name="Hong S.G."/>
        </authorList>
    </citation>
    <scope>NUCLEOTIDE SEQUENCE [LARGE SCALE GENOMIC DNA]</scope>
    <source>
        <strain evidence="5 6">PAMC 26569</strain>
    </source>
</reference>
<keyword evidence="3" id="KW-0804">Transcription</keyword>
<dbReference type="CDD" id="cd01392">
    <property type="entry name" value="HTH_LacI"/>
    <property type="match status" value="1"/>
</dbReference>
<evidence type="ECO:0000259" key="4">
    <source>
        <dbReference type="PROSITE" id="PS50932"/>
    </source>
</evidence>
<evidence type="ECO:0000313" key="5">
    <source>
        <dbReference type="EMBL" id="QKE89145.1"/>
    </source>
</evidence>
<dbReference type="InterPro" id="IPR028082">
    <property type="entry name" value="Peripla_BP_I"/>
</dbReference>